<reference evidence="5" key="1">
    <citation type="journal article" date="2023" name="G3 (Bethesda)">
        <title>Whole genome assembly and annotation of the endangered Caribbean coral Acropora cervicornis.</title>
        <authorList>
            <person name="Selwyn J.D."/>
            <person name="Vollmer S.V."/>
        </authorList>
    </citation>
    <scope>NUCLEOTIDE SEQUENCE</scope>
    <source>
        <strain evidence="5">K2</strain>
    </source>
</reference>
<dbReference type="PROSITE" id="PS50853">
    <property type="entry name" value="FN3"/>
    <property type="match status" value="3"/>
</dbReference>
<proteinExistence type="predicted"/>
<dbReference type="AlphaFoldDB" id="A0AAD9PPM5"/>
<dbReference type="SUPFAM" id="SSF49265">
    <property type="entry name" value="Fibronectin type III"/>
    <property type="match status" value="2"/>
</dbReference>
<dbReference type="Gene3D" id="2.60.40.10">
    <property type="entry name" value="Immunoglobulins"/>
    <property type="match status" value="4"/>
</dbReference>
<dbReference type="PANTHER" id="PTHR24051">
    <property type="entry name" value="SUSHI DOMAIN-CONTAINING PROTEIN 1"/>
    <property type="match status" value="1"/>
</dbReference>
<accession>A0AAD9PPM5</accession>
<sequence length="538" mass="58763">MRVDLFGCRDFQVPFLYVVVNNATLQAARGAFVTLNCNTKSSKQRHHTIIYEWRKDGVKLADESSSPLKITYSNATDNNKYHCVSLSSSSRDIQCTAVYQCSASLVAVAGLPEIKDLGNSIVTVILKKPGQVTGVSKSMVTARTALVKWTNYSPGEDEAPTTSITLRYQSSTSPYHLAILPGSPSSKELTNLKPFSKYNVTVMASSVLGDGLWSIAVTFETLTAKPSTAPSNIASQSLNGVSYKISWDPLTREKSNGVVLAYEVKYTRGSLSSSARRYQNATDTMVTLQGLTLCSTYHVLVRAYTSAGAGPFSPTLKIVTTGRSSTPAVPRDVRAGTPSKRSVTLSWKKPLFYGDIVQMYTVICEGSKSYYPGFKHINSVKTVALSLEITDLYPDTKYKFVVVATTHCGDGDNSSMLIIRTAIDAPPAPENPGGPQQIERGGSSVNLTIWPASQDNGPISYYQILVHRVQDWNDTVSDWKDFGSNFYISAQIPASDVKTKMMFLLGDGENKGGYKNKELSNGQKYKIYSRALTELTSK</sequence>
<organism evidence="5 6">
    <name type="scientific">Acropora cervicornis</name>
    <name type="common">Staghorn coral</name>
    <dbReference type="NCBI Taxonomy" id="6130"/>
    <lineage>
        <taxon>Eukaryota</taxon>
        <taxon>Metazoa</taxon>
        <taxon>Cnidaria</taxon>
        <taxon>Anthozoa</taxon>
        <taxon>Hexacorallia</taxon>
        <taxon>Scleractinia</taxon>
        <taxon>Astrocoeniina</taxon>
        <taxon>Acroporidae</taxon>
        <taxon>Acropora</taxon>
    </lineage>
</organism>
<dbReference type="InterPro" id="IPR036179">
    <property type="entry name" value="Ig-like_dom_sf"/>
</dbReference>
<dbReference type="InterPro" id="IPR003961">
    <property type="entry name" value="FN3_dom"/>
</dbReference>
<dbReference type="PANTHER" id="PTHR24051:SF9">
    <property type="entry name" value="FIBRONECTIN TYPE-III DOMAIN-CONTAINING PROTEIN"/>
    <property type="match status" value="1"/>
</dbReference>
<evidence type="ECO:0000259" key="3">
    <source>
        <dbReference type="PROSITE" id="PS50835"/>
    </source>
</evidence>
<keyword evidence="2" id="KW-1015">Disulfide bond</keyword>
<protein>
    <submittedName>
        <fullName evidence="5">Tyrosine-protein phosphatase Lar</fullName>
    </submittedName>
</protein>
<evidence type="ECO:0000259" key="4">
    <source>
        <dbReference type="PROSITE" id="PS50853"/>
    </source>
</evidence>
<dbReference type="InterPro" id="IPR036116">
    <property type="entry name" value="FN3_sf"/>
</dbReference>
<dbReference type="FunFam" id="2.60.40.10:FF:000028">
    <property type="entry name" value="Neuronal cell adhesion molecule"/>
    <property type="match status" value="1"/>
</dbReference>
<keyword evidence="6" id="KW-1185">Reference proteome</keyword>
<comment type="caution">
    <text evidence="5">The sequence shown here is derived from an EMBL/GenBank/DDBJ whole genome shotgun (WGS) entry which is preliminary data.</text>
</comment>
<keyword evidence="1" id="KW-0677">Repeat</keyword>
<dbReference type="EMBL" id="JARQWQ010000318">
    <property type="protein sequence ID" value="KAK2546713.1"/>
    <property type="molecule type" value="Genomic_DNA"/>
</dbReference>
<evidence type="ECO:0000313" key="5">
    <source>
        <dbReference type="EMBL" id="KAK2546713.1"/>
    </source>
</evidence>
<dbReference type="InterPro" id="IPR007110">
    <property type="entry name" value="Ig-like_dom"/>
</dbReference>
<dbReference type="Pfam" id="PF00041">
    <property type="entry name" value="fn3"/>
    <property type="match status" value="3"/>
</dbReference>
<dbReference type="SUPFAM" id="SSF48726">
    <property type="entry name" value="Immunoglobulin"/>
    <property type="match status" value="1"/>
</dbReference>
<dbReference type="CDD" id="cd00063">
    <property type="entry name" value="FN3"/>
    <property type="match status" value="3"/>
</dbReference>
<dbReference type="InterPro" id="IPR051622">
    <property type="entry name" value="R-tyr_protein_phosphatases"/>
</dbReference>
<dbReference type="SMART" id="SM00060">
    <property type="entry name" value="FN3"/>
    <property type="match status" value="3"/>
</dbReference>
<dbReference type="PROSITE" id="PS50835">
    <property type="entry name" value="IG_LIKE"/>
    <property type="match status" value="1"/>
</dbReference>
<feature type="domain" description="Ig-like" evidence="3">
    <location>
        <begin position="14"/>
        <end position="94"/>
    </location>
</feature>
<evidence type="ECO:0000256" key="1">
    <source>
        <dbReference type="ARBA" id="ARBA00022737"/>
    </source>
</evidence>
<name>A0AAD9PPM5_ACRCE</name>
<dbReference type="Proteomes" id="UP001249851">
    <property type="component" value="Unassembled WGS sequence"/>
</dbReference>
<feature type="non-terminal residue" evidence="5">
    <location>
        <position position="1"/>
    </location>
</feature>
<feature type="domain" description="Fibronectin type-III" evidence="4">
    <location>
        <begin position="229"/>
        <end position="324"/>
    </location>
</feature>
<reference evidence="5" key="2">
    <citation type="journal article" date="2023" name="Science">
        <title>Genomic signatures of disease resistance in endangered staghorn corals.</title>
        <authorList>
            <person name="Vollmer S.V."/>
            <person name="Selwyn J.D."/>
            <person name="Despard B.A."/>
            <person name="Roesel C.L."/>
        </authorList>
    </citation>
    <scope>NUCLEOTIDE SEQUENCE</scope>
    <source>
        <strain evidence="5">K2</strain>
    </source>
</reference>
<dbReference type="InterPro" id="IPR013783">
    <property type="entry name" value="Ig-like_fold"/>
</dbReference>
<feature type="domain" description="Fibronectin type-III" evidence="4">
    <location>
        <begin position="128"/>
        <end position="224"/>
    </location>
</feature>
<evidence type="ECO:0000256" key="2">
    <source>
        <dbReference type="ARBA" id="ARBA00023157"/>
    </source>
</evidence>
<evidence type="ECO:0000313" key="6">
    <source>
        <dbReference type="Proteomes" id="UP001249851"/>
    </source>
</evidence>
<feature type="domain" description="Fibronectin type-III" evidence="4">
    <location>
        <begin position="329"/>
        <end position="424"/>
    </location>
</feature>
<gene>
    <name evidence="5" type="ORF">P5673_033666</name>
</gene>